<comment type="caution">
    <text evidence="1">The sequence shown here is derived from an EMBL/GenBank/DDBJ whole genome shotgun (WGS) entry which is preliminary data.</text>
</comment>
<dbReference type="Proteomes" id="UP000289738">
    <property type="component" value="Unassembled WGS sequence"/>
</dbReference>
<dbReference type="AlphaFoldDB" id="A0A444WPF6"/>
<protein>
    <submittedName>
        <fullName evidence="1">Uncharacterized protein</fullName>
    </submittedName>
</protein>
<dbReference type="EMBL" id="SDMP01000027">
    <property type="protein sequence ID" value="RYQ79118.1"/>
    <property type="molecule type" value="Genomic_DNA"/>
</dbReference>
<gene>
    <name evidence="1" type="ORF">Ahy_Scaffold7g108328</name>
</gene>
<sequence length="97" mass="10882">MMDYSPFLEIDTFPDDNLRKCTSHLPSNLSNGSYIKYGPIYIEDKPLGVIQSPSVSPSLATESHRLETIGAKQRLLISTTMTLRLIFPLQPFVSSHL</sequence>
<organism evidence="1 2">
    <name type="scientific">Arachis hypogaea</name>
    <name type="common">Peanut</name>
    <dbReference type="NCBI Taxonomy" id="3818"/>
    <lineage>
        <taxon>Eukaryota</taxon>
        <taxon>Viridiplantae</taxon>
        <taxon>Streptophyta</taxon>
        <taxon>Embryophyta</taxon>
        <taxon>Tracheophyta</taxon>
        <taxon>Spermatophyta</taxon>
        <taxon>Magnoliopsida</taxon>
        <taxon>eudicotyledons</taxon>
        <taxon>Gunneridae</taxon>
        <taxon>Pentapetalae</taxon>
        <taxon>rosids</taxon>
        <taxon>fabids</taxon>
        <taxon>Fabales</taxon>
        <taxon>Fabaceae</taxon>
        <taxon>Papilionoideae</taxon>
        <taxon>50 kb inversion clade</taxon>
        <taxon>dalbergioids sensu lato</taxon>
        <taxon>Dalbergieae</taxon>
        <taxon>Pterocarpus clade</taxon>
        <taxon>Arachis</taxon>
    </lineage>
</organism>
<evidence type="ECO:0000313" key="1">
    <source>
        <dbReference type="EMBL" id="RYQ79118.1"/>
    </source>
</evidence>
<reference evidence="1 2" key="1">
    <citation type="submission" date="2019-01" db="EMBL/GenBank/DDBJ databases">
        <title>Sequencing of cultivated peanut Arachis hypogaea provides insights into genome evolution and oil improvement.</title>
        <authorList>
            <person name="Chen X."/>
        </authorList>
    </citation>
    <scope>NUCLEOTIDE SEQUENCE [LARGE SCALE GENOMIC DNA]</scope>
    <source>
        <strain evidence="2">cv. Fuhuasheng</strain>
        <tissue evidence="1">Leaves</tissue>
    </source>
</reference>
<accession>A0A444WPF6</accession>
<keyword evidence="2" id="KW-1185">Reference proteome</keyword>
<proteinExistence type="predicted"/>
<evidence type="ECO:0000313" key="2">
    <source>
        <dbReference type="Proteomes" id="UP000289738"/>
    </source>
</evidence>
<name>A0A444WPF6_ARAHY</name>